<dbReference type="NCBIfam" id="TIGR02385">
    <property type="entry name" value="RelE_StbE"/>
    <property type="match status" value="1"/>
</dbReference>
<dbReference type="InterPro" id="IPR051803">
    <property type="entry name" value="TA_system_RelE-like_toxin"/>
</dbReference>
<name>A0A011NPL7_9PROT</name>
<dbReference type="Pfam" id="PF05016">
    <property type="entry name" value="ParE_toxin"/>
    <property type="match status" value="1"/>
</dbReference>
<comment type="caution">
    <text evidence="3">The sequence shown here is derived from an EMBL/GenBank/DDBJ whole genome shotgun (WGS) entry which is preliminary data.</text>
</comment>
<evidence type="ECO:0000256" key="2">
    <source>
        <dbReference type="ARBA" id="ARBA00022649"/>
    </source>
</evidence>
<accession>A0A011NPL7</accession>
<keyword evidence="2" id="KW-1277">Toxin-antitoxin system</keyword>
<dbReference type="InterPro" id="IPR035093">
    <property type="entry name" value="RelE/ParE_toxin_dom_sf"/>
</dbReference>
<dbReference type="AlphaFoldDB" id="A0A011NPL7"/>
<evidence type="ECO:0000256" key="1">
    <source>
        <dbReference type="ARBA" id="ARBA00006226"/>
    </source>
</evidence>
<gene>
    <name evidence="3" type="ORF">AW08_02457</name>
</gene>
<comment type="similarity">
    <text evidence="1">Belongs to the RelE toxin family.</text>
</comment>
<dbReference type="PANTHER" id="PTHR33755:SF6">
    <property type="entry name" value="PLASMID STABILIZATION SYSTEM PROTEIN"/>
    <property type="match status" value="1"/>
</dbReference>
<reference evidence="3" key="1">
    <citation type="submission" date="2014-02" db="EMBL/GenBank/DDBJ databases">
        <title>Expanding our view of genomic diversity in Candidatus Accumulibacter clades.</title>
        <authorList>
            <person name="Skennerton C.T."/>
            <person name="Barr J.J."/>
            <person name="Slater F.R."/>
            <person name="Bond P.L."/>
            <person name="Tyson G.W."/>
        </authorList>
    </citation>
    <scope>NUCLEOTIDE SEQUENCE [LARGE SCALE GENOMIC DNA]</scope>
</reference>
<dbReference type="EMBL" id="JFAX01000014">
    <property type="protein sequence ID" value="EXI66552.1"/>
    <property type="molecule type" value="Genomic_DNA"/>
</dbReference>
<dbReference type="STRING" id="1454001.AW08_02457"/>
<dbReference type="Gene3D" id="3.30.2310.20">
    <property type="entry name" value="RelE-like"/>
    <property type="match status" value="1"/>
</dbReference>
<keyword evidence="4" id="KW-1185">Reference proteome</keyword>
<evidence type="ECO:0000313" key="3">
    <source>
        <dbReference type="EMBL" id="EXI66552.1"/>
    </source>
</evidence>
<dbReference type="PANTHER" id="PTHR33755">
    <property type="entry name" value="TOXIN PARE1-RELATED"/>
    <property type="match status" value="1"/>
</dbReference>
<dbReference type="PATRIC" id="fig|1454001.3.peg.2507"/>
<protein>
    <submittedName>
        <fullName evidence="3">Addiction module toxin, RelE/StbE family</fullName>
    </submittedName>
</protein>
<evidence type="ECO:0000313" key="4">
    <source>
        <dbReference type="Proteomes" id="UP000020218"/>
    </source>
</evidence>
<dbReference type="Proteomes" id="UP000020218">
    <property type="component" value="Unassembled WGS sequence"/>
</dbReference>
<dbReference type="InterPro" id="IPR007712">
    <property type="entry name" value="RelE/ParE_toxin"/>
</dbReference>
<organism evidence="3 4">
    <name type="scientific">Candidatus Accumulibacter adjunctus</name>
    <dbReference type="NCBI Taxonomy" id="1454001"/>
    <lineage>
        <taxon>Bacteria</taxon>
        <taxon>Pseudomonadati</taxon>
        <taxon>Pseudomonadota</taxon>
        <taxon>Betaproteobacteria</taxon>
        <taxon>Candidatus Accumulibacter</taxon>
    </lineage>
</organism>
<sequence length="93" mass="10743">MKLLWHPLAIADRECIMDFIARDKPSAALALDENFESHASRIEANPYLYRRGRVPGTREAVVHPNYVMVYRVHGETITIFRVLHAAQRWPSAE</sequence>
<proteinExistence type="inferred from homology"/>